<dbReference type="PANTHER" id="PTHR23502">
    <property type="entry name" value="MAJOR FACILITATOR SUPERFAMILY"/>
    <property type="match status" value="1"/>
</dbReference>
<dbReference type="PANTHER" id="PTHR23502:SF5">
    <property type="entry name" value="QUINIDINE RESISTANCE PROTEIN 3"/>
    <property type="match status" value="1"/>
</dbReference>
<feature type="domain" description="Major facilitator superfamily (MFS) profile" evidence="7">
    <location>
        <begin position="1"/>
        <end position="495"/>
    </location>
</feature>
<dbReference type="VEuPathDB" id="FungiDB:BD410DRAFT_858465"/>
<evidence type="ECO:0000256" key="5">
    <source>
        <dbReference type="SAM" id="MobiDB-lite"/>
    </source>
</evidence>
<gene>
    <name evidence="8" type="ORF">BD410DRAFT_858465</name>
</gene>
<dbReference type="InterPro" id="IPR020846">
    <property type="entry name" value="MFS_dom"/>
</dbReference>
<keyword evidence="2 6" id="KW-0812">Transmembrane</keyword>
<dbReference type="PROSITE" id="PS50850">
    <property type="entry name" value="MFS"/>
    <property type="match status" value="1"/>
</dbReference>
<evidence type="ECO:0000256" key="2">
    <source>
        <dbReference type="ARBA" id="ARBA00022692"/>
    </source>
</evidence>
<dbReference type="Pfam" id="PF07690">
    <property type="entry name" value="MFS_1"/>
    <property type="match status" value="1"/>
</dbReference>
<name>A0A4Y7Q7X0_9AGAM</name>
<feature type="transmembrane region" description="Helical" evidence="6">
    <location>
        <begin position="162"/>
        <end position="185"/>
    </location>
</feature>
<feature type="transmembrane region" description="Helical" evidence="6">
    <location>
        <begin position="122"/>
        <end position="150"/>
    </location>
</feature>
<evidence type="ECO:0000313" key="9">
    <source>
        <dbReference type="Proteomes" id="UP000294933"/>
    </source>
</evidence>
<comment type="subcellular location">
    <subcellularLocation>
        <location evidence="1">Membrane</location>
        <topology evidence="1">Multi-pass membrane protein</topology>
    </subcellularLocation>
</comment>
<dbReference type="GO" id="GO:0022857">
    <property type="term" value="F:transmembrane transporter activity"/>
    <property type="evidence" value="ECO:0007669"/>
    <property type="project" value="InterPro"/>
</dbReference>
<reference evidence="8 9" key="1">
    <citation type="submission" date="2018-06" db="EMBL/GenBank/DDBJ databases">
        <title>A transcriptomic atlas of mushroom development highlights an independent origin of complex multicellularity.</title>
        <authorList>
            <consortium name="DOE Joint Genome Institute"/>
            <person name="Krizsan K."/>
            <person name="Almasi E."/>
            <person name="Merenyi Z."/>
            <person name="Sahu N."/>
            <person name="Viragh M."/>
            <person name="Koszo T."/>
            <person name="Mondo S."/>
            <person name="Kiss B."/>
            <person name="Balint B."/>
            <person name="Kues U."/>
            <person name="Barry K."/>
            <person name="Hegedus J.C."/>
            <person name="Henrissat B."/>
            <person name="Johnson J."/>
            <person name="Lipzen A."/>
            <person name="Ohm R."/>
            <person name="Nagy I."/>
            <person name="Pangilinan J."/>
            <person name="Yan J."/>
            <person name="Xiong Y."/>
            <person name="Grigoriev I.V."/>
            <person name="Hibbett D.S."/>
            <person name="Nagy L.G."/>
        </authorList>
    </citation>
    <scope>NUCLEOTIDE SEQUENCE [LARGE SCALE GENOMIC DNA]</scope>
    <source>
        <strain evidence="8 9">SZMC22713</strain>
    </source>
</reference>
<dbReference type="InterPro" id="IPR036259">
    <property type="entry name" value="MFS_trans_sf"/>
</dbReference>
<feature type="transmembrane region" description="Helical" evidence="6">
    <location>
        <begin position="191"/>
        <end position="208"/>
    </location>
</feature>
<dbReference type="Proteomes" id="UP000294933">
    <property type="component" value="Unassembled WGS sequence"/>
</dbReference>
<organism evidence="8 9">
    <name type="scientific">Rickenella mellea</name>
    <dbReference type="NCBI Taxonomy" id="50990"/>
    <lineage>
        <taxon>Eukaryota</taxon>
        <taxon>Fungi</taxon>
        <taxon>Dikarya</taxon>
        <taxon>Basidiomycota</taxon>
        <taxon>Agaricomycotina</taxon>
        <taxon>Agaricomycetes</taxon>
        <taxon>Hymenochaetales</taxon>
        <taxon>Rickenellaceae</taxon>
        <taxon>Rickenella</taxon>
    </lineage>
</organism>
<dbReference type="GO" id="GO:0005886">
    <property type="term" value="C:plasma membrane"/>
    <property type="evidence" value="ECO:0007669"/>
    <property type="project" value="TreeGrafter"/>
</dbReference>
<evidence type="ECO:0000256" key="1">
    <source>
        <dbReference type="ARBA" id="ARBA00004141"/>
    </source>
</evidence>
<dbReference type="Gene3D" id="1.20.1250.20">
    <property type="entry name" value="MFS general substrate transporter like domains"/>
    <property type="match status" value="1"/>
</dbReference>
<feature type="transmembrane region" description="Helical" evidence="6">
    <location>
        <begin position="303"/>
        <end position="320"/>
    </location>
</feature>
<proteinExistence type="predicted"/>
<feature type="transmembrane region" description="Helical" evidence="6">
    <location>
        <begin position="332"/>
        <end position="353"/>
    </location>
</feature>
<feature type="transmembrane region" description="Helical" evidence="6">
    <location>
        <begin position="91"/>
        <end position="110"/>
    </location>
</feature>
<feature type="transmembrane region" description="Helical" evidence="6">
    <location>
        <begin position="404"/>
        <end position="430"/>
    </location>
</feature>
<dbReference type="SUPFAM" id="SSF103473">
    <property type="entry name" value="MFS general substrate transporter"/>
    <property type="match status" value="1"/>
</dbReference>
<protein>
    <submittedName>
        <fullName evidence="8">MFS general substrate transporter</fullName>
    </submittedName>
</protein>
<evidence type="ECO:0000256" key="6">
    <source>
        <dbReference type="SAM" id="Phobius"/>
    </source>
</evidence>
<feature type="transmembrane region" description="Helical" evidence="6">
    <location>
        <begin position="52"/>
        <end position="71"/>
    </location>
</feature>
<keyword evidence="4 6" id="KW-0472">Membrane</keyword>
<dbReference type="EMBL" id="ML170171">
    <property type="protein sequence ID" value="TDL23222.1"/>
    <property type="molecule type" value="Genomic_DNA"/>
</dbReference>
<dbReference type="STRING" id="50990.A0A4Y7Q7X0"/>
<dbReference type="OrthoDB" id="2585655at2759"/>
<dbReference type="Gene3D" id="1.20.1720.10">
    <property type="entry name" value="Multidrug resistance protein D"/>
    <property type="match status" value="2"/>
</dbReference>
<evidence type="ECO:0000256" key="3">
    <source>
        <dbReference type="ARBA" id="ARBA00022989"/>
    </source>
</evidence>
<evidence type="ECO:0000259" key="7">
    <source>
        <dbReference type="PROSITE" id="PS50850"/>
    </source>
</evidence>
<keyword evidence="9" id="KW-1185">Reference proteome</keyword>
<feature type="region of interest" description="Disordered" evidence="5">
    <location>
        <begin position="249"/>
        <end position="270"/>
    </location>
</feature>
<sequence length="503" mass="54470">MSPVDPITESVTKIGGVDISSNDTPRNRETVDIEHAYVRDDPRLWSKNRKNGILSIVASAALIATLGANIYNPAINDIKADLHATDQDISLSLSLFIIVQGNFPLFWSVITEIKVVATAKSIGLVIGMRCLQAAGASAVLTIGAATLADIYEPHERGTMMGIYYAAPLLGPSLGPLLGGIATQLFNWRATFWVLVIFGGVSLVTFAFFKDTFRRERSLAYQAALRRHKVHAAQRDSTRSSKRSSITLAVPPTLDSKGDSGIPSDMEKGIGAPSAQASRHIDEIALSLNDINPFGSLMVVIRRWNNIVILIASVIASPTHARGQFSNKYDYNALKIGFVLLAFGLGCMAGSLLGGRWSDRVLMRLKAQHGGQSNPEMRLESAKYAMPFLPLSCVAYAWLCQEKVHVAAVCVSLFLAGFFTIWIYSSTLAYIVDANTGRSSTAIATNSSFRGIAGFVAAEVAAPLQDSIGDGGLYTIWAGLLVITELLILLVIWKGEKWREHANR</sequence>
<keyword evidence="3 6" id="KW-1133">Transmembrane helix</keyword>
<evidence type="ECO:0000313" key="8">
    <source>
        <dbReference type="EMBL" id="TDL23222.1"/>
    </source>
</evidence>
<accession>A0A4Y7Q7X0</accession>
<dbReference type="AlphaFoldDB" id="A0A4Y7Q7X0"/>
<dbReference type="InterPro" id="IPR011701">
    <property type="entry name" value="MFS"/>
</dbReference>
<evidence type="ECO:0000256" key="4">
    <source>
        <dbReference type="ARBA" id="ARBA00023136"/>
    </source>
</evidence>
<feature type="transmembrane region" description="Helical" evidence="6">
    <location>
        <begin position="473"/>
        <end position="492"/>
    </location>
</feature>